<evidence type="ECO:0000256" key="4">
    <source>
        <dbReference type="ARBA" id="ARBA00022989"/>
    </source>
</evidence>
<dbReference type="AlphaFoldDB" id="A0A0B5QGY9"/>
<dbReference type="InterPro" id="IPR011701">
    <property type="entry name" value="MFS"/>
</dbReference>
<feature type="transmembrane region" description="Helical" evidence="6">
    <location>
        <begin position="12"/>
        <end position="35"/>
    </location>
</feature>
<dbReference type="PROSITE" id="PS50850">
    <property type="entry name" value="MFS"/>
    <property type="match status" value="1"/>
</dbReference>
<dbReference type="InterPro" id="IPR036259">
    <property type="entry name" value="MFS_trans_sf"/>
</dbReference>
<keyword evidence="4 6" id="KW-1133">Transmembrane helix</keyword>
<evidence type="ECO:0000256" key="3">
    <source>
        <dbReference type="ARBA" id="ARBA00022692"/>
    </source>
</evidence>
<dbReference type="Pfam" id="PF07690">
    <property type="entry name" value="MFS_1"/>
    <property type="match status" value="1"/>
</dbReference>
<dbReference type="SUPFAM" id="SSF103473">
    <property type="entry name" value="MFS general substrate transporter"/>
    <property type="match status" value="1"/>
</dbReference>
<feature type="transmembrane region" description="Helical" evidence="6">
    <location>
        <begin position="168"/>
        <end position="188"/>
    </location>
</feature>
<evidence type="ECO:0000313" key="9">
    <source>
        <dbReference type="Proteomes" id="UP000031866"/>
    </source>
</evidence>
<dbReference type="InterPro" id="IPR050930">
    <property type="entry name" value="MFS_Vesicular_Transporter"/>
</dbReference>
<keyword evidence="2" id="KW-0813">Transport</keyword>
<dbReference type="GO" id="GO:0005886">
    <property type="term" value="C:plasma membrane"/>
    <property type="evidence" value="ECO:0007669"/>
    <property type="project" value="UniProtKB-SubCell"/>
</dbReference>
<dbReference type="CDD" id="cd17490">
    <property type="entry name" value="MFS_YxlH_like"/>
    <property type="match status" value="1"/>
</dbReference>
<dbReference type="KEGG" id="cbei:LF65_03619"/>
<evidence type="ECO:0000256" key="1">
    <source>
        <dbReference type="ARBA" id="ARBA00004651"/>
    </source>
</evidence>
<organism evidence="8 9">
    <name type="scientific">Clostridium beijerinckii</name>
    <name type="common">Clostridium MP</name>
    <dbReference type="NCBI Taxonomy" id="1520"/>
    <lineage>
        <taxon>Bacteria</taxon>
        <taxon>Bacillati</taxon>
        <taxon>Bacillota</taxon>
        <taxon>Clostridia</taxon>
        <taxon>Eubacteriales</taxon>
        <taxon>Clostridiaceae</taxon>
        <taxon>Clostridium</taxon>
    </lineage>
</organism>
<reference evidence="9" key="1">
    <citation type="submission" date="2014-12" db="EMBL/GenBank/DDBJ databases">
        <title>Genome sequence of Clostridium beijerinckii strain 59B.</title>
        <authorList>
            <person name="Little G.T."/>
            <person name="Minton N.P."/>
        </authorList>
    </citation>
    <scope>NUCLEOTIDE SEQUENCE [LARGE SCALE GENOMIC DNA]</scope>
    <source>
        <strain evidence="9">59B</strain>
    </source>
</reference>
<dbReference type="Gene3D" id="1.20.1250.20">
    <property type="entry name" value="MFS general substrate transporter like domains"/>
    <property type="match status" value="2"/>
</dbReference>
<dbReference type="InterPro" id="IPR020846">
    <property type="entry name" value="MFS_dom"/>
</dbReference>
<gene>
    <name evidence="8" type="ORF">LF65_03619</name>
</gene>
<dbReference type="GO" id="GO:0022857">
    <property type="term" value="F:transmembrane transporter activity"/>
    <property type="evidence" value="ECO:0007669"/>
    <property type="project" value="InterPro"/>
</dbReference>
<evidence type="ECO:0000256" key="5">
    <source>
        <dbReference type="ARBA" id="ARBA00023136"/>
    </source>
</evidence>
<evidence type="ECO:0000313" key="8">
    <source>
        <dbReference type="EMBL" id="AJH00176.1"/>
    </source>
</evidence>
<feature type="transmembrane region" description="Helical" evidence="6">
    <location>
        <begin position="337"/>
        <end position="362"/>
    </location>
</feature>
<feature type="domain" description="Major facilitator superfamily (MFS) profile" evidence="7">
    <location>
        <begin position="12"/>
        <end position="390"/>
    </location>
</feature>
<dbReference type="EMBL" id="CP010086">
    <property type="protein sequence ID" value="AJH00176.1"/>
    <property type="molecule type" value="Genomic_DNA"/>
</dbReference>
<evidence type="ECO:0000259" key="7">
    <source>
        <dbReference type="PROSITE" id="PS50850"/>
    </source>
</evidence>
<sequence>MIRSNERKRKYRLPLFCLVTGLFWFSMYTYVPILTSYIESLGASHKMAGTIVGSYGFVQMILRIPLGILSDRIHKKKIFITIGLFFAALSSLGLLLSNNLSLILIFRALTGVAAATWVDFTILFSSYYKKEETTKAMGTISFFNSLGQMSAMYMGGILADKVGYTSTFALGTIVGVVGIVLSFFLIETHEKDAQRITIKGLTEVITDKNLIYICLIAVLSQLLTYATTYGFTPVFADINLHISKYQMGTLTLLSSLPTAIASIVGGRYYARKYGERKVIICGFILVGIFTAVIPFVKHFWLLLLTQMFVGFGRGLSFTMLLGLSIKDMHLNKRSTAMGFFQAIYGLGMFLGPVIMGLIGDFISLDQGFMVLGIIGLLTGLLSYLCIKESTAKINT</sequence>
<evidence type="ECO:0000256" key="6">
    <source>
        <dbReference type="SAM" id="Phobius"/>
    </source>
</evidence>
<feature type="transmembrane region" description="Helical" evidence="6">
    <location>
        <begin position="278"/>
        <end position="296"/>
    </location>
</feature>
<feature type="transmembrane region" description="Helical" evidence="6">
    <location>
        <begin position="102"/>
        <end position="124"/>
    </location>
</feature>
<dbReference type="OrthoDB" id="9607at2"/>
<feature type="transmembrane region" description="Helical" evidence="6">
    <location>
        <begin position="368"/>
        <end position="386"/>
    </location>
</feature>
<feature type="transmembrane region" description="Helical" evidence="6">
    <location>
        <begin position="136"/>
        <end position="156"/>
    </location>
</feature>
<feature type="transmembrane region" description="Helical" evidence="6">
    <location>
        <begin position="47"/>
        <end position="66"/>
    </location>
</feature>
<feature type="transmembrane region" description="Helical" evidence="6">
    <location>
        <begin position="247"/>
        <end position="266"/>
    </location>
</feature>
<evidence type="ECO:0000256" key="2">
    <source>
        <dbReference type="ARBA" id="ARBA00022448"/>
    </source>
</evidence>
<feature type="transmembrane region" description="Helical" evidence="6">
    <location>
        <begin position="78"/>
        <end position="96"/>
    </location>
</feature>
<accession>A0A0B5QGY9</accession>
<feature type="transmembrane region" description="Helical" evidence="6">
    <location>
        <begin position="302"/>
        <end position="325"/>
    </location>
</feature>
<dbReference type="Proteomes" id="UP000031866">
    <property type="component" value="Chromosome"/>
</dbReference>
<feature type="transmembrane region" description="Helical" evidence="6">
    <location>
        <begin position="209"/>
        <end position="227"/>
    </location>
</feature>
<dbReference type="PANTHER" id="PTHR23506:SF23">
    <property type="entry name" value="GH10249P"/>
    <property type="match status" value="1"/>
</dbReference>
<dbReference type="RefSeq" id="WP_041897795.1">
    <property type="nucleotide sequence ID" value="NZ_CP010086.2"/>
</dbReference>
<keyword evidence="5 6" id="KW-0472">Membrane</keyword>
<comment type="subcellular location">
    <subcellularLocation>
        <location evidence="1">Cell membrane</location>
        <topology evidence="1">Multi-pass membrane protein</topology>
    </subcellularLocation>
</comment>
<keyword evidence="3 6" id="KW-0812">Transmembrane</keyword>
<proteinExistence type="predicted"/>
<protein>
    <recommendedName>
        <fullName evidence="7">Major facilitator superfamily (MFS) profile domain-containing protein</fullName>
    </recommendedName>
</protein>
<name>A0A0B5QGY9_CLOBE</name>
<dbReference type="PANTHER" id="PTHR23506">
    <property type="entry name" value="GH10249P"/>
    <property type="match status" value="1"/>
</dbReference>